<proteinExistence type="predicted"/>
<organism evidence="2">
    <name type="scientific">candidate division WOR-3 bacterium</name>
    <dbReference type="NCBI Taxonomy" id="2052148"/>
    <lineage>
        <taxon>Bacteria</taxon>
        <taxon>Bacteria division WOR-3</taxon>
    </lineage>
</organism>
<evidence type="ECO:0000313" key="2">
    <source>
        <dbReference type="EMBL" id="HFK24238.1"/>
    </source>
</evidence>
<sequence>MLKKETLDSSKNNEEIKTEITTEVEKALLESQKDVNKNESALKWIFISSMISCLLGTSSSFLLFLMFYPVTITHIKLVCFLN</sequence>
<comment type="caution">
    <text evidence="2">The sequence shown here is derived from an EMBL/GenBank/DDBJ whole genome shotgun (WGS) entry which is preliminary data.</text>
</comment>
<keyword evidence="1" id="KW-1133">Transmembrane helix</keyword>
<protein>
    <submittedName>
        <fullName evidence="2">Uncharacterized protein</fullName>
    </submittedName>
</protein>
<gene>
    <name evidence="2" type="ORF">ENS15_06300</name>
</gene>
<dbReference type="AlphaFoldDB" id="A0A7C3N6F9"/>
<keyword evidence="1" id="KW-0472">Membrane</keyword>
<evidence type="ECO:0000256" key="1">
    <source>
        <dbReference type="SAM" id="Phobius"/>
    </source>
</evidence>
<reference evidence="2" key="1">
    <citation type="journal article" date="2020" name="mSystems">
        <title>Genome- and Community-Level Interaction Insights into Carbon Utilization and Element Cycling Functions of Hydrothermarchaeota in Hydrothermal Sediment.</title>
        <authorList>
            <person name="Zhou Z."/>
            <person name="Liu Y."/>
            <person name="Xu W."/>
            <person name="Pan J."/>
            <person name="Luo Z.H."/>
            <person name="Li M."/>
        </authorList>
    </citation>
    <scope>NUCLEOTIDE SEQUENCE [LARGE SCALE GENOMIC DNA]</scope>
    <source>
        <strain evidence="2">SpSt-464</strain>
    </source>
</reference>
<name>A0A7C3N6F9_UNCW3</name>
<accession>A0A7C3N6F9</accession>
<dbReference type="EMBL" id="DSTT01000005">
    <property type="protein sequence ID" value="HFK24238.1"/>
    <property type="molecule type" value="Genomic_DNA"/>
</dbReference>
<feature type="transmembrane region" description="Helical" evidence="1">
    <location>
        <begin position="44"/>
        <end position="68"/>
    </location>
</feature>
<keyword evidence="1" id="KW-0812">Transmembrane</keyword>